<dbReference type="AlphaFoldDB" id="A0A397RWY6"/>
<sequence>MNNNHGIELSENSYAPWNCLENLPLPYLEILRVSKIPVRFLVSLIEGGNILELENLLIKCQYLDGLYIFIHER</sequence>
<comment type="caution">
    <text evidence="1">The sequence shown here is derived from an EMBL/GenBank/DDBJ whole genome shotgun (WGS) entry which is preliminary data.</text>
</comment>
<reference evidence="1 2" key="1">
    <citation type="submission" date="2018-06" db="EMBL/GenBank/DDBJ databases">
        <title>Comparative genomics reveals the genomic features of Rhizophagus irregularis, R. cerebriforme, R. diaphanum and Gigaspora rosea, and their symbiotic lifestyle signature.</title>
        <authorList>
            <person name="Morin E."/>
            <person name="San Clemente H."/>
            <person name="Chen E.C.H."/>
            <person name="De La Providencia I."/>
            <person name="Hainaut M."/>
            <person name="Kuo A."/>
            <person name="Kohler A."/>
            <person name="Murat C."/>
            <person name="Tang N."/>
            <person name="Roy S."/>
            <person name="Loubradou J."/>
            <person name="Henrissat B."/>
            <person name="Grigoriev I.V."/>
            <person name="Corradi N."/>
            <person name="Roux C."/>
            <person name="Martin F.M."/>
        </authorList>
    </citation>
    <scope>NUCLEOTIDE SEQUENCE [LARGE SCALE GENOMIC DNA]</scope>
    <source>
        <strain evidence="1 2">DAOM 227022</strain>
    </source>
</reference>
<organism evidence="1 2">
    <name type="scientific">Glomus cerebriforme</name>
    <dbReference type="NCBI Taxonomy" id="658196"/>
    <lineage>
        <taxon>Eukaryota</taxon>
        <taxon>Fungi</taxon>
        <taxon>Fungi incertae sedis</taxon>
        <taxon>Mucoromycota</taxon>
        <taxon>Glomeromycotina</taxon>
        <taxon>Glomeromycetes</taxon>
        <taxon>Glomerales</taxon>
        <taxon>Glomeraceae</taxon>
        <taxon>Glomus</taxon>
    </lineage>
</organism>
<keyword evidence="2" id="KW-1185">Reference proteome</keyword>
<proteinExistence type="predicted"/>
<protein>
    <submittedName>
        <fullName evidence="1">Uncharacterized protein</fullName>
    </submittedName>
</protein>
<evidence type="ECO:0000313" key="1">
    <source>
        <dbReference type="EMBL" id="RIA78860.1"/>
    </source>
</evidence>
<accession>A0A397RWY6</accession>
<dbReference type="Proteomes" id="UP000265703">
    <property type="component" value="Unassembled WGS sequence"/>
</dbReference>
<name>A0A397RWY6_9GLOM</name>
<gene>
    <name evidence="1" type="ORF">C1645_842189</name>
</gene>
<dbReference type="EMBL" id="QKYT01001937">
    <property type="protein sequence ID" value="RIA78860.1"/>
    <property type="molecule type" value="Genomic_DNA"/>
</dbReference>
<evidence type="ECO:0000313" key="2">
    <source>
        <dbReference type="Proteomes" id="UP000265703"/>
    </source>
</evidence>
<feature type="non-terminal residue" evidence="1">
    <location>
        <position position="73"/>
    </location>
</feature>